<dbReference type="NCBIfam" id="TIGR00254">
    <property type="entry name" value="GGDEF"/>
    <property type="match status" value="1"/>
</dbReference>
<dbReference type="AlphaFoldDB" id="A0AA41H785"/>
<comment type="caution">
    <text evidence="5">The sequence shown here is derived from an EMBL/GenBank/DDBJ whole genome shotgun (WGS) entry which is preliminary data.</text>
</comment>
<evidence type="ECO:0000313" key="5">
    <source>
        <dbReference type="EMBL" id="MBV6321810.1"/>
    </source>
</evidence>
<keyword evidence="8" id="KW-1185">Reference proteome</keyword>
<proteinExistence type="predicted"/>
<dbReference type="SMART" id="SM00448">
    <property type="entry name" value="REC"/>
    <property type="match status" value="1"/>
</dbReference>
<keyword evidence="2" id="KW-0597">Phosphoprotein</keyword>
<dbReference type="PROSITE" id="PS50887">
    <property type="entry name" value="GGDEF"/>
    <property type="match status" value="1"/>
</dbReference>
<gene>
    <name evidence="5" type="ORF">KVP70_12750</name>
    <name evidence="6" type="ORF">L1274_000884</name>
</gene>
<dbReference type="Pfam" id="PF00990">
    <property type="entry name" value="GGDEF"/>
    <property type="match status" value="1"/>
</dbReference>
<evidence type="ECO:0000313" key="7">
    <source>
        <dbReference type="Proteomes" id="UP001155901"/>
    </source>
</evidence>
<dbReference type="Pfam" id="PF00072">
    <property type="entry name" value="Response_reg"/>
    <property type="match status" value="1"/>
</dbReference>
<dbReference type="GO" id="GO:0005886">
    <property type="term" value="C:plasma membrane"/>
    <property type="evidence" value="ECO:0007669"/>
    <property type="project" value="TreeGrafter"/>
</dbReference>
<dbReference type="GO" id="GO:0000160">
    <property type="term" value="P:phosphorelay signal transduction system"/>
    <property type="evidence" value="ECO:0007669"/>
    <property type="project" value="InterPro"/>
</dbReference>
<dbReference type="PANTHER" id="PTHR45138">
    <property type="entry name" value="REGULATORY COMPONENTS OF SENSORY TRANSDUCTION SYSTEM"/>
    <property type="match status" value="1"/>
</dbReference>
<dbReference type="EC" id="2.7.7.65" evidence="1"/>
<dbReference type="Proteomes" id="UP001162889">
    <property type="component" value="Unassembled WGS sequence"/>
</dbReference>
<dbReference type="PANTHER" id="PTHR45138:SF9">
    <property type="entry name" value="DIGUANYLATE CYCLASE DGCM-RELATED"/>
    <property type="match status" value="1"/>
</dbReference>
<evidence type="ECO:0000313" key="6">
    <source>
        <dbReference type="EMBL" id="MCP2007196.1"/>
    </source>
</evidence>
<dbReference type="InterPro" id="IPR001789">
    <property type="entry name" value="Sig_transdc_resp-reg_receiver"/>
</dbReference>
<organism evidence="5 7">
    <name type="scientific">Duganella violaceipulchra</name>
    <dbReference type="NCBI Taxonomy" id="2849652"/>
    <lineage>
        <taxon>Bacteria</taxon>
        <taxon>Pseudomonadati</taxon>
        <taxon>Pseudomonadota</taxon>
        <taxon>Betaproteobacteria</taxon>
        <taxon>Burkholderiales</taxon>
        <taxon>Oxalobacteraceae</taxon>
        <taxon>Telluria group</taxon>
        <taxon>Duganella</taxon>
    </lineage>
</organism>
<dbReference type="SMART" id="SM00267">
    <property type="entry name" value="GGDEF"/>
    <property type="match status" value="1"/>
</dbReference>
<reference evidence="5" key="1">
    <citation type="submission" date="2021-07" db="EMBL/GenBank/DDBJ databases">
        <title>Characterization of violacein-producing bacteria and related species.</title>
        <authorList>
            <person name="Wilson H.S."/>
            <person name="De Leon M.E."/>
        </authorList>
    </citation>
    <scope>NUCLEOTIDE SEQUENCE</scope>
    <source>
        <strain evidence="5">HSC-15S17</strain>
    </source>
</reference>
<dbReference type="GO" id="GO:0043709">
    <property type="term" value="P:cell adhesion involved in single-species biofilm formation"/>
    <property type="evidence" value="ECO:0007669"/>
    <property type="project" value="TreeGrafter"/>
</dbReference>
<feature type="domain" description="Response regulatory" evidence="3">
    <location>
        <begin position="13"/>
        <end position="128"/>
    </location>
</feature>
<dbReference type="InterPro" id="IPR000160">
    <property type="entry name" value="GGDEF_dom"/>
</dbReference>
<accession>A0AA41H785</accession>
<evidence type="ECO:0000313" key="8">
    <source>
        <dbReference type="Proteomes" id="UP001162889"/>
    </source>
</evidence>
<sequence>MTINVQPGARRGKVLLVDDQQANLRLMHQILADEYELFVATGGAQALELCERSAPDLVLLDVVMPGLDGLEVCRRLKQSPDTRGIAVIFVTAGTTPEEENACWEAGGADFVTKPVNPLTLRHRVRAHLQLKQYVDALHALAFVDGLTGIANRRHLNERLEIEWRRCLRSGMPLAALMIDVDFFKRYNDRYGHQAGDDCLKRVAGALSSAMQRAGDLAARYGGEEFLCLLPETDATAARALAERVEQAVRDLAIEHLDSATAPVVTVSVGVAVMCPLQDDAPATLLQRADAALYQAKQLGRGQVVIASDQD</sequence>
<dbReference type="EMBL" id="JAHTGR010000006">
    <property type="protein sequence ID" value="MBV6321810.1"/>
    <property type="molecule type" value="Genomic_DNA"/>
</dbReference>
<dbReference type="GO" id="GO:0052621">
    <property type="term" value="F:diguanylate cyclase activity"/>
    <property type="evidence" value="ECO:0007669"/>
    <property type="project" value="UniProtKB-EC"/>
</dbReference>
<dbReference type="Proteomes" id="UP001155901">
    <property type="component" value="Unassembled WGS sequence"/>
</dbReference>
<evidence type="ECO:0000256" key="2">
    <source>
        <dbReference type="PROSITE-ProRule" id="PRU00169"/>
    </source>
</evidence>
<name>A0AA41H785_9BURK</name>
<reference evidence="6" key="2">
    <citation type="submission" date="2022-03" db="EMBL/GenBank/DDBJ databases">
        <title>Genome Encyclopedia of Bacteria and Archaea VI: Functional Genomics of Type Strains.</title>
        <authorList>
            <person name="Whitman W."/>
        </authorList>
    </citation>
    <scope>NUCLEOTIDE SEQUENCE</scope>
    <source>
        <strain evidence="6">HSC-15S17</strain>
    </source>
</reference>
<feature type="modified residue" description="4-aspartylphosphate" evidence="2">
    <location>
        <position position="61"/>
    </location>
</feature>
<dbReference type="PROSITE" id="PS50110">
    <property type="entry name" value="RESPONSE_REGULATORY"/>
    <property type="match status" value="1"/>
</dbReference>
<dbReference type="InterPro" id="IPR050469">
    <property type="entry name" value="Diguanylate_Cyclase"/>
</dbReference>
<evidence type="ECO:0000259" key="4">
    <source>
        <dbReference type="PROSITE" id="PS50887"/>
    </source>
</evidence>
<feature type="domain" description="GGDEF" evidence="4">
    <location>
        <begin position="171"/>
        <end position="308"/>
    </location>
</feature>
<keyword evidence="5" id="KW-0808">Transferase</keyword>
<dbReference type="GO" id="GO:1902201">
    <property type="term" value="P:negative regulation of bacterial-type flagellum-dependent cell motility"/>
    <property type="evidence" value="ECO:0007669"/>
    <property type="project" value="TreeGrafter"/>
</dbReference>
<dbReference type="RefSeq" id="WP_217942608.1">
    <property type="nucleotide sequence ID" value="NZ_JAHTGR010000006.1"/>
</dbReference>
<protein>
    <recommendedName>
        <fullName evidence="1">diguanylate cyclase</fullName>
        <ecNumber evidence="1">2.7.7.65</ecNumber>
    </recommendedName>
</protein>
<dbReference type="CDD" id="cd01949">
    <property type="entry name" value="GGDEF"/>
    <property type="match status" value="1"/>
</dbReference>
<dbReference type="FunFam" id="3.30.70.270:FF:000001">
    <property type="entry name" value="Diguanylate cyclase domain protein"/>
    <property type="match status" value="1"/>
</dbReference>
<evidence type="ECO:0000256" key="1">
    <source>
        <dbReference type="ARBA" id="ARBA00012528"/>
    </source>
</evidence>
<keyword evidence="5" id="KW-0548">Nucleotidyltransferase</keyword>
<dbReference type="EMBL" id="JALJZU010000001">
    <property type="protein sequence ID" value="MCP2007196.1"/>
    <property type="molecule type" value="Genomic_DNA"/>
</dbReference>
<evidence type="ECO:0000259" key="3">
    <source>
        <dbReference type="PROSITE" id="PS50110"/>
    </source>
</evidence>